<evidence type="ECO:0000313" key="3">
    <source>
        <dbReference type="Proteomes" id="UP000054018"/>
    </source>
</evidence>
<reference evidence="3" key="2">
    <citation type="submission" date="2015-01" db="EMBL/GenBank/DDBJ databases">
        <title>Evolutionary Origins and Diversification of the Mycorrhizal Mutualists.</title>
        <authorList>
            <consortium name="DOE Joint Genome Institute"/>
            <consortium name="Mycorrhizal Genomics Consortium"/>
            <person name="Kohler A."/>
            <person name="Kuo A."/>
            <person name="Nagy L.G."/>
            <person name="Floudas D."/>
            <person name="Copeland A."/>
            <person name="Barry K.W."/>
            <person name="Cichocki N."/>
            <person name="Veneault-Fourrey C."/>
            <person name="LaButti K."/>
            <person name="Lindquist E.A."/>
            <person name="Lipzen A."/>
            <person name="Lundell T."/>
            <person name="Morin E."/>
            <person name="Murat C."/>
            <person name="Riley R."/>
            <person name="Ohm R."/>
            <person name="Sun H."/>
            <person name="Tunlid A."/>
            <person name="Henrissat B."/>
            <person name="Grigoriev I.V."/>
            <person name="Hibbett D.S."/>
            <person name="Martin F."/>
        </authorList>
    </citation>
    <scope>NUCLEOTIDE SEQUENCE [LARGE SCALE GENOMIC DNA]</scope>
    <source>
        <strain evidence="3">441</strain>
    </source>
</reference>
<sequence>MYCANRDMTYTTGKSQSSITIIQKSESPGPKLREMQQGKTDRTAGWEEEMRLLGKNRWSDQRERLGGDRGHIVEYGEKEIIPIRQSDQEILARVHPAPLHTQKH</sequence>
<evidence type="ECO:0000313" key="2">
    <source>
        <dbReference type="EMBL" id="KIK14690.1"/>
    </source>
</evidence>
<accession>A0A0C9XQY1</accession>
<name>A0A0C9XQY1_9AGAM</name>
<dbReference type="Proteomes" id="UP000054018">
    <property type="component" value="Unassembled WGS sequence"/>
</dbReference>
<protein>
    <submittedName>
        <fullName evidence="2">Uncharacterized protein</fullName>
    </submittedName>
</protein>
<dbReference type="AlphaFoldDB" id="A0A0C9XQY1"/>
<reference evidence="2 3" key="1">
    <citation type="submission" date="2014-04" db="EMBL/GenBank/DDBJ databases">
        <authorList>
            <consortium name="DOE Joint Genome Institute"/>
            <person name="Kuo A."/>
            <person name="Kohler A."/>
            <person name="Costa M.D."/>
            <person name="Nagy L.G."/>
            <person name="Floudas D."/>
            <person name="Copeland A."/>
            <person name="Barry K.W."/>
            <person name="Cichocki N."/>
            <person name="Veneault-Fourrey C."/>
            <person name="LaButti K."/>
            <person name="Lindquist E.A."/>
            <person name="Lipzen A."/>
            <person name="Lundell T."/>
            <person name="Morin E."/>
            <person name="Murat C."/>
            <person name="Sun H."/>
            <person name="Tunlid A."/>
            <person name="Henrissat B."/>
            <person name="Grigoriev I.V."/>
            <person name="Hibbett D.S."/>
            <person name="Martin F."/>
            <person name="Nordberg H.P."/>
            <person name="Cantor M.N."/>
            <person name="Hua S.X."/>
        </authorList>
    </citation>
    <scope>NUCLEOTIDE SEQUENCE [LARGE SCALE GENOMIC DNA]</scope>
    <source>
        <strain evidence="2 3">441</strain>
    </source>
</reference>
<organism evidence="2 3">
    <name type="scientific">Pisolithus microcarpus 441</name>
    <dbReference type="NCBI Taxonomy" id="765257"/>
    <lineage>
        <taxon>Eukaryota</taxon>
        <taxon>Fungi</taxon>
        <taxon>Dikarya</taxon>
        <taxon>Basidiomycota</taxon>
        <taxon>Agaricomycotina</taxon>
        <taxon>Agaricomycetes</taxon>
        <taxon>Agaricomycetidae</taxon>
        <taxon>Boletales</taxon>
        <taxon>Sclerodermatineae</taxon>
        <taxon>Pisolithaceae</taxon>
        <taxon>Pisolithus</taxon>
    </lineage>
</organism>
<dbReference type="HOGENOM" id="CLU_2251123_0_0_1"/>
<proteinExistence type="predicted"/>
<feature type="compositionally biased region" description="Low complexity" evidence="1">
    <location>
        <begin position="11"/>
        <end position="21"/>
    </location>
</feature>
<keyword evidence="3" id="KW-1185">Reference proteome</keyword>
<evidence type="ECO:0000256" key="1">
    <source>
        <dbReference type="SAM" id="MobiDB-lite"/>
    </source>
</evidence>
<gene>
    <name evidence="2" type="ORF">PISMIDRAFT_17103</name>
</gene>
<dbReference type="EMBL" id="KN833926">
    <property type="protein sequence ID" value="KIK14690.1"/>
    <property type="molecule type" value="Genomic_DNA"/>
</dbReference>
<feature type="region of interest" description="Disordered" evidence="1">
    <location>
        <begin position="1"/>
        <end position="21"/>
    </location>
</feature>